<proteinExistence type="predicted"/>
<protein>
    <submittedName>
        <fullName evidence="1">Uncharacterized protein</fullName>
    </submittedName>
</protein>
<dbReference type="EMBL" id="CM047584">
    <property type="protein sequence ID" value="KAI9911071.1"/>
    <property type="molecule type" value="Genomic_DNA"/>
</dbReference>
<sequence length="107" mass="12859">MGGKTILLYDLKERENALELAFQTRYVNIVSYQWVLFRLRSGHIDAYKRDRSRTTLRVWIEFNYWSSARNFRVVREPAMDSTRQILSVSSRNGCLYNFMIYKTAYEL</sequence>
<reference evidence="1 2" key="1">
    <citation type="journal article" date="2022" name="bioRxiv">
        <title>The genome of the oomycete Peronosclerospora sorghi, a cosmopolitan pathogen of maize and sorghum, is inflated with dispersed pseudogenes.</title>
        <authorList>
            <person name="Fletcher K."/>
            <person name="Martin F."/>
            <person name="Isakeit T."/>
            <person name="Cavanaugh K."/>
            <person name="Magill C."/>
            <person name="Michelmore R."/>
        </authorList>
    </citation>
    <scope>NUCLEOTIDE SEQUENCE [LARGE SCALE GENOMIC DNA]</scope>
    <source>
        <strain evidence="1">P6</strain>
    </source>
</reference>
<gene>
    <name evidence="1" type="ORF">PsorP6_008841</name>
</gene>
<accession>A0ACC0VZA2</accession>
<comment type="caution">
    <text evidence="1">The sequence shown here is derived from an EMBL/GenBank/DDBJ whole genome shotgun (WGS) entry which is preliminary data.</text>
</comment>
<name>A0ACC0VZA2_9STRA</name>
<keyword evidence="2" id="KW-1185">Reference proteome</keyword>
<dbReference type="Proteomes" id="UP001163321">
    <property type="component" value="Chromosome 5"/>
</dbReference>
<organism evidence="1 2">
    <name type="scientific">Peronosclerospora sorghi</name>
    <dbReference type="NCBI Taxonomy" id="230839"/>
    <lineage>
        <taxon>Eukaryota</taxon>
        <taxon>Sar</taxon>
        <taxon>Stramenopiles</taxon>
        <taxon>Oomycota</taxon>
        <taxon>Peronosporomycetes</taxon>
        <taxon>Peronosporales</taxon>
        <taxon>Peronosporaceae</taxon>
        <taxon>Peronosclerospora</taxon>
    </lineage>
</organism>
<evidence type="ECO:0000313" key="2">
    <source>
        <dbReference type="Proteomes" id="UP001163321"/>
    </source>
</evidence>
<evidence type="ECO:0000313" key="1">
    <source>
        <dbReference type="EMBL" id="KAI9911071.1"/>
    </source>
</evidence>